<dbReference type="PANTHER" id="PTHR34883">
    <property type="entry name" value="SERINE-RICH PROTEIN, PUTATIVE-RELATED-RELATED"/>
    <property type="match status" value="1"/>
</dbReference>
<evidence type="ECO:0008006" key="3">
    <source>
        <dbReference type="Google" id="ProtNLM"/>
    </source>
</evidence>
<gene>
    <name evidence="1" type="ORF">CVT25_015774</name>
</gene>
<evidence type="ECO:0000313" key="2">
    <source>
        <dbReference type="Proteomes" id="UP000283269"/>
    </source>
</evidence>
<dbReference type="EMBL" id="NHYD01001834">
    <property type="protein sequence ID" value="PPQ89757.1"/>
    <property type="molecule type" value="Genomic_DNA"/>
</dbReference>
<dbReference type="OrthoDB" id="5421909at2759"/>
<dbReference type="SUPFAM" id="SSF49503">
    <property type="entry name" value="Cupredoxins"/>
    <property type="match status" value="1"/>
</dbReference>
<dbReference type="InParanoid" id="A0A409XGE3"/>
<dbReference type="InterPro" id="IPR008972">
    <property type="entry name" value="Cupredoxin"/>
</dbReference>
<sequence>MLTHHTHLTLHPVSLPSGSITKTYTIPPGSGTSPLWFSCAQATHCQQGMVFAINAPASNHTFVAFKANAPGPAGTTVAVASTGAAVAANTLGSHDLATANGSVFLAASVRSGATGSVTDTDILTTTAAPTGGAGAAGSAGSA</sequence>
<dbReference type="Gene3D" id="2.60.40.420">
    <property type="entry name" value="Cupredoxins - blue copper proteins"/>
    <property type="match status" value="1"/>
</dbReference>
<dbReference type="InterPro" id="IPR052953">
    <property type="entry name" value="Ser-rich/MCO-related"/>
</dbReference>
<proteinExistence type="predicted"/>
<comment type="caution">
    <text evidence="1">The sequence shown here is derived from an EMBL/GenBank/DDBJ whole genome shotgun (WGS) entry which is preliminary data.</text>
</comment>
<accession>A0A409XGE3</accession>
<keyword evidence="2" id="KW-1185">Reference proteome</keyword>
<evidence type="ECO:0000313" key="1">
    <source>
        <dbReference type="EMBL" id="PPQ89757.1"/>
    </source>
</evidence>
<dbReference type="Proteomes" id="UP000283269">
    <property type="component" value="Unassembled WGS sequence"/>
</dbReference>
<protein>
    <recommendedName>
        <fullName evidence="3">Phytocyanin domain-containing protein</fullName>
    </recommendedName>
</protein>
<name>A0A409XGE3_PSICY</name>
<dbReference type="PANTHER" id="PTHR34883:SF15">
    <property type="entry name" value="EXTRACELLULAR SERINE-RICH PROTEIN"/>
    <property type="match status" value="1"/>
</dbReference>
<reference evidence="1 2" key="1">
    <citation type="journal article" date="2018" name="Evol. Lett.">
        <title>Horizontal gene cluster transfer increased hallucinogenic mushroom diversity.</title>
        <authorList>
            <person name="Reynolds H.T."/>
            <person name="Vijayakumar V."/>
            <person name="Gluck-Thaler E."/>
            <person name="Korotkin H.B."/>
            <person name="Matheny P.B."/>
            <person name="Slot J.C."/>
        </authorList>
    </citation>
    <scope>NUCLEOTIDE SEQUENCE [LARGE SCALE GENOMIC DNA]</scope>
    <source>
        <strain evidence="1 2">2631</strain>
    </source>
</reference>
<dbReference type="AlphaFoldDB" id="A0A409XGE3"/>
<organism evidence="1 2">
    <name type="scientific">Psilocybe cyanescens</name>
    <dbReference type="NCBI Taxonomy" id="93625"/>
    <lineage>
        <taxon>Eukaryota</taxon>
        <taxon>Fungi</taxon>
        <taxon>Dikarya</taxon>
        <taxon>Basidiomycota</taxon>
        <taxon>Agaricomycotina</taxon>
        <taxon>Agaricomycetes</taxon>
        <taxon>Agaricomycetidae</taxon>
        <taxon>Agaricales</taxon>
        <taxon>Agaricineae</taxon>
        <taxon>Strophariaceae</taxon>
        <taxon>Psilocybe</taxon>
    </lineage>
</organism>